<organism evidence="2 3">
    <name type="scientific">Phialocephala subalpina</name>
    <dbReference type="NCBI Taxonomy" id="576137"/>
    <lineage>
        <taxon>Eukaryota</taxon>
        <taxon>Fungi</taxon>
        <taxon>Dikarya</taxon>
        <taxon>Ascomycota</taxon>
        <taxon>Pezizomycotina</taxon>
        <taxon>Leotiomycetes</taxon>
        <taxon>Helotiales</taxon>
        <taxon>Mollisiaceae</taxon>
        <taxon>Phialocephala</taxon>
        <taxon>Phialocephala fortinii species complex</taxon>
    </lineage>
</organism>
<reference evidence="2 3" key="1">
    <citation type="submission" date="2016-03" db="EMBL/GenBank/DDBJ databases">
        <authorList>
            <person name="Ploux O."/>
        </authorList>
    </citation>
    <scope>NUCLEOTIDE SEQUENCE [LARGE SCALE GENOMIC DNA]</scope>
    <source>
        <strain evidence="2 3">UAMH 11012</strain>
    </source>
</reference>
<dbReference type="InterPro" id="IPR036378">
    <property type="entry name" value="FAS1_dom_sf"/>
</dbReference>
<proteinExistence type="predicted"/>
<evidence type="ECO:0000313" key="3">
    <source>
        <dbReference type="Proteomes" id="UP000184330"/>
    </source>
</evidence>
<dbReference type="Proteomes" id="UP000184330">
    <property type="component" value="Unassembled WGS sequence"/>
</dbReference>
<dbReference type="OrthoDB" id="7700931at2759"/>
<feature type="domain" description="FAS1" evidence="1">
    <location>
        <begin position="169"/>
        <end position="305"/>
    </location>
</feature>
<dbReference type="PANTHER" id="PTHR10900">
    <property type="entry name" value="PERIOSTIN-RELATED"/>
    <property type="match status" value="1"/>
</dbReference>
<keyword evidence="3" id="KW-1185">Reference proteome</keyword>
<sequence length="333" mass="37272">MEDTLFKFFLSQESSSPQSTDKTLFEILSSSPTTSAFISALQNHPSLMTLLNDTNSNLTILAPSNLAFEKFQTTNEDLSAILHYHILPEPLSLSRIIAITTSTLPILLHPPLLNGPERINLLHDERGLLMNNSSRVKAFDIHAKKGFNKALEITGVGEEMEGEWVGCMVFSPTDKAFEKLGEEVNECLFSEEKEGRECLRALLAGHVVRGRTLYSNAFYDVPELSHKERTTEAEVTIQRRNQLSRQGQEDSCPPSLLEDGEYALDAEIFRYSRLIAMGINKHAVQFPVEDFLAENRVVHPLDSVLVPGGPTVGEGKGRKMDIEEVKLRLDKYI</sequence>
<evidence type="ECO:0000313" key="2">
    <source>
        <dbReference type="EMBL" id="CZR61421.1"/>
    </source>
</evidence>
<evidence type="ECO:0000259" key="1">
    <source>
        <dbReference type="PROSITE" id="PS50213"/>
    </source>
</evidence>
<gene>
    <name evidence="2" type="ORF">PAC_11317</name>
</gene>
<dbReference type="STRING" id="576137.A0A1L7X8S5"/>
<accession>A0A1L7X8S5</accession>
<dbReference type="InterPro" id="IPR000782">
    <property type="entry name" value="FAS1_domain"/>
</dbReference>
<protein>
    <recommendedName>
        <fullName evidence="1">FAS1 domain-containing protein</fullName>
    </recommendedName>
</protein>
<dbReference type="PROSITE" id="PS50213">
    <property type="entry name" value="FAS1"/>
    <property type="match status" value="2"/>
</dbReference>
<dbReference type="GO" id="GO:0016236">
    <property type="term" value="P:macroautophagy"/>
    <property type="evidence" value="ECO:0007669"/>
    <property type="project" value="TreeGrafter"/>
</dbReference>
<dbReference type="InterPro" id="IPR050904">
    <property type="entry name" value="Adhesion/Biosynth-related"/>
</dbReference>
<dbReference type="GO" id="GO:0000329">
    <property type="term" value="C:fungal-type vacuole membrane"/>
    <property type="evidence" value="ECO:0007669"/>
    <property type="project" value="TreeGrafter"/>
</dbReference>
<feature type="domain" description="FAS1" evidence="1">
    <location>
        <begin position="21"/>
        <end position="155"/>
    </location>
</feature>
<dbReference type="PANTHER" id="PTHR10900:SF77">
    <property type="entry name" value="FI19380P1"/>
    <property type="match status" value="1"/>
</dbReference>
<dbReference type="SUPFAM" id="SSF82153">
    <property type="entry name" value="FAS1 domain"/>
    <property type="match status" value="2"/>
</dbReference>
<dbReference type="AlphaFoldDB" id="A0A1L7X8S5"/>
<name>A0A1L7X8S5_9HELO</name>
<dbReference type="Gene3D" id="2.30.180.10">
    <property type="entry name" value="FAS1 domain"/>
    <property type="match status" value="2"/>
</dbReference>
<dbReference type="SMART" id="SM00554">
    <property type="entry name" value="FAS1"/>
    <property type="match status" value="2"/>
</dbReference>
<dbReference type="Pfam" id="PF02469">
    <property type="entry name" value="Fasciclin"/>
    <property type="match status" value="2"/>
</dbReference>
<dbReference type="EMBL" id="FJOG01000018">
    <property type="protein sequence ID" value="CZR61421.1"/>
    <property type="molecule type" value="Genomic_DNA"/>
</dbReference>